<proteinExistence type="predicted"/>
<reference evidence="1" key="2">
    <citation type="submission" date="2023-07" db="EMBL/GenBank/DDBJ databases">
        <authorList>
            <person name="Shen H."/>
        </authorList>
    </citation>
    <scope>NUCLEOTIDE SEQUENCE</scope>
    <source>
        <strain evidence="1">TNR-22</strain>
    </source>
</reference>
<protein>
    <submittedName>
        <fullName evidence="1">Uncharacterized protein</fullName>
    </submittedName>
</protein>
<keyword evidence="2" id="KW-1185">Reference proteome</keyword>
<dbReference type="RefSeq" id="WP_304375645.1">
    <property type="nucleotide sequence ID" value="NZ_JAUOZU010000006.1"/>
</dbReference>
<name>A0ABT8YJ88_9HYPH</name>
<evidence type="ECO:0000313" key="1">
    <source>
        <dbReference type="EMBL" id="MDO6963732.1"/>
    </source>
</evidence>
<accession>A0ABT8YJ88</accession>
<gene>
    <name evidence="1" type="ORF">Q4481_07165</name>
</gene>
<evidence type="ECO:0000313" key="2">
    <source>
        <dbReference type="Proteomes" id="UP001174932"/>
    </source>
</evidence>
<organism evidence="1 2">
    <name type="scientific">Rhizobium alvei</name>
    <dbReference type="NCBI Taxonomy" id="1132659"/>
    <lineage>
        <taxon>Bacteria</taxon>
        <taxon>Pseudomonadati</taxon>
        <taxon>Pseudomonadota</taxon>
        <taxon>Alphaproteobacteria</taxon>
        <taxon>Hyphomicrobiales</taxon>
        <taxon>Rhizobiaceae</taxon>
        <taxon>Rhizobium/Agrobacterium group</taxon>
        <taxon>Rhizobium</taxon>
    </lineage>
</organism>
<reference evidence="1" key="1">
    <citation type="journal article" date="2015" name="Int. J. Syst. Evol. Microbiol.">
        <title>Rhizobium alvei sp. nov., isolated from a freshwater river.</title>
        <authorList>
            <person name="Sheu S.Y."/>
            <person name="Huang H.W."/>
            <person name="Young C.C."/>
            <person name="Chen W.M."/>
        </authorList>
    </citation>
    <scope>NUCLEOTIDE SEQUENCE</scope>
    <source>
        <strain evidence="1">TNR-22</strain>
    </source>
</reference>
<dbReference type="EMBL" id="JAUOZU010000006">
    <property type="protein sequence ID" value="MDO6963732.1"/>
    <property type="molecule type" value="Genomic_DNA"/>
</dbReference>
<dbReference type="Proteomes" id="UP001174932">
    <property type="component" value="Unassembled WGS sequence"/>
</dbReference>
<sequence length="104" mass="12279">MARWPPKFKLSCQKSRDFRLARSLHSLRSHLLIGAARIGGLRRIERPPVRMWRQKGQLQDLQVKAAFDGARKTRRFSSRFWVPQKICASEQERGNIYRSGQRIF</sequence>
<comment type="caution">
    <text evidence="1">The sequence shown here is derived from an EMBL/GenBank/DDBJ whole genome shotgun (WGS) entry which is preliminary data.</text>
</comment>